<sequence>MSHSQCVPSENMAFTKDAVTENAGCTKADLQHQY</sequence>
<protein>
    <submittedName>
        <fullName evidence="1">Uncharacterized protein</fullName>
    </submittedName>
</protein>
<reference evidence="1" key="1">
    <citation type="submission" date="2014-11" db="EMBL/GenBank/DDBJ databases">
        <authorList>
            <person name="Amaro Gonzalez C."/>
        </authorList>
    </citation>
    <scope>NUCLEOTIDE SEQUENCE</scope>
</reference>
<proteinExistence type="predicted"/>
<name>A0A0E9S6Y3_ANGAN</name>
<evidence type="ECO:0000313" key="1">
    <source>
        <dbReference type="EMBL" id="JAH36410.1"/>
    </source>
</evidence>
<accession>A0A0E9S6Y3</accession>
<reference evidence="1" key="2">
    <citation type="journal article" date="2015" name="Fish Shellfish Immunol.">
        <title>Early steps in the European eel (Anguilla anguilla)-Vibrio vulnificus interaction in the gills: Role of the RtxA13 toxin.</title>
        <authorList>
            <person name="Callol A."/>
            <person name="Pajuelo D."/>
            <person name="Ebbesson L."/>
            <person name="Teles M."/>
            <person name="MacKenzie S."/>
            <person name="Amaro C."/>
        </authorList>
    </citation>
    <scope>NUCLEOTIDE SEQUENCE</scope>
</reference>
<dbReference type="EMBL" id="GBXM01072167">
    <property type="protein sequence ID" value="JAH36410.1"/>
    <property type="molecule type" value="Transcribed_RNA"/>
</dbReference>
<dbReference type="AlphaFoldDB" id="A0A0E9S6Y3"/>
<organism evidence="1">
    <name type="scientific">Anguilla anguilla</name>
    <name type="common">European freshwater eel</name>
    <name type="synonym">Muraena anguilla</name>
    <dbReference type="NCBI Taxonomy" id="7936"/>
    <lineage>
        <taxon>Eukaryota</taxon>
        <taxon>Metazoa</taxon>
        <taxon>Chordata</taxon>
        <taxon>Craniata</taxon>
        <taxon>Vertebrata</taxon>
        <taxon>Euteleostomi</taxon>
        <taxon>Actinopterygii</taxon>
        <taxon>Neopterygii</taxon>
        <taxon>Teleostei</taxon>
        <taxon>Anguilliformes</taxon>
        <taxon>Anguillidae</taxon>
        <taxon>Anguilla</taxon>
    </lineage>
</organism>